<evidence type="ECO:0000256" key="2">
    <source>
        <dbReference type="ARBA" id="ARBA00005330"/>
    </source>
</evidence>
<feature type="region of interest" description="Disordered" evidence="6">
    <location>
        <begin position="641"/>
        <end position="673"/>
    </location>
</feature>
<dbReference type="PANTHER" id="PTHR13556:SF2">
    <property type="entry name" value="TRANSCRIPTIONAL ADAPTER 3"/>
    <property type="match status" value="1"/>
</dbReference>
<dbReference type="GO" id="GO:0003713">
    <property type="term" value="F:transcription coactivator activity"/>
    <property type="evidence" value="ECO:0007669"/>
    <property type="project" value="TreeGrafter"/>
</dbReference>
<evidence type="ECO:0000256" key="3">
    <source>
        <dbReference type="ARBA" id="ARBA00023015"/>
    </source>
</evidence>
<reference evidence="7" key="1">
    <citation type="journal article" date="2014" name="Genome Biol. Evol.">
        <title>Gene Loss Rather Than Gene Gain Is Associated with a Host Jump from Monocots to Dicots in the Smut Fungus Melanopsichium pennsylvanicum.</title>
        <authorList>
            <person name="Sharma R."/>
            <person name="Mishra B."/>
            <person name="Runge F."/>
            <person name="Thines M."/>
        </authorList>
    </citation>
    <scope>NUCLEOTIDE SEQUENCE</scope>
    <source>
        <strain evidence="7">4</strain>
    </source>
</reference>
<dbReference type="AlphaFoldDB" id="A0A077R4M4"/>
<feature type="region of interest" description="Disordered" evidence="6">
    <location>
        <begin position="108"/>
        <end position="271"/>
    </location>
</feature>
<sequence length="901" mass="96197">MGGKDSSPALSRASRDAVTSSFPASRITGNTPFYRQFLPAQLSNISANDPIPTLDELSALAKHLGRIKTESAARLSRLESRPSDPFRPLFFSAPNDLFSPPGLPSAALSLYSDSTRQTPPISSSSSSLVKHHKSRERSFASPAPSASASAPNGSSTVGAGALSDKNKVKIKRERDNDTASASSSLYSDARSPNKLGGAAGKANPRSKVARGHSLDIGGDDESIASTDPDWGLDEDSITSRPGRTYAKNKKRKYKDVDADSHDDESGSEFEAGALLGTADSMRGASTSKHVGVSTTSSAARSAVAAAAAGGPASRRGSEVGTSSGGNATSKIPSIGMRLKANTGTGSTAAQTPPGFPRKASDGTQVSTRRNSVLPSPSPLPSTPLAQPTKAVMPPPIIYQPAPGWELPARTPKTFMPVLEKSRKPRAYPTKPSEVMENFADKDWKEKERERDRLLERESVGPGTPGGPGPGQSLVKEASTGRRGGRDLQQTPINTFYNYADAFFKTLTEDDLAWLSHKSDDQEPFQMPVLGRHYREIWDEEDALLASGAVDVYGNPLSAPSRSPSISLGVGGGLPLDVGALAAARNGKTADQNKLEPRDELEIPPPPHFRVKQMTDQHLGLESPADVDARSGPLAERLVASLLPPHKEGEEEEDKDPNASTTGLGGGSRSALPPTLLAHVNGLARAGDEDEGDGGDADGEADVDCAGMVQDLDMASFEDRIAKELKALEVLGADEKLDWASRGDDEISTTLRMVQRELARQQKVNEMRKDRLFGIAKDRMAYQDYVHCLNSVEKEIEAGWTKRLRQIKASLSKRKKGGGHGHHDDPLSQVANGVQSASGTPQPGGAAYSGVVRPQLPESLVSAMDQRHKLQYAFRELFDEAKHAWQTPSESVYADLHLEQVK</sequence>
<feature type="compositionally biased region" description="Low complexity" evidence="6">
    <location>
        <begin position="179"/>
        <end position="190"/>
    </location>
</feature>
<dbReference type="GO" id="GO:0006357">
    <property type="term" value="P:regulation of transcription by RNA polymerase II"/>
    <property type="evidence" value="ECO:0007669"/>
    <property type="project" value="TreeGrafter"/>
</dbReference>
<feature type="compositionally biased region" description="Polar residues" evidence="6">
    <location>
        <begin position="17"/>
        <end position="29"/>
    </location>
</feature>
<keyword evidence="3" id="KW-0805">Transcription regulation</keyword>
<keyword evidence="4" id="KW-0804">Transcription</keyword>
<feature type="compositionally biased region" description="Polar residues" evidence="6">
    <location>
        <begin position="111"/>
        <end position="121"/>
    </location>
</feature>
<dbReference type="GO" id="GO:0005634">
    <property type="term" value="C:nucleus"/>
    <property type="evidence" value="ECO:0007669"/>
    <property type="project" value="UniProtKB-SubCell"/>
</dbReference>
<feature type="compositionally biased region" description="Basic and acidic residues" evidence="6">
    <location>
        <begin position="590"/>
        <end position="600"/>
    </location>
</feature>
<feature type="region of interest" description="Disordered" evidence="6">
    <location>
        <begin position="1"/>
        <end position="29"/>
    </location>
</feature>
<evidence type="ECO:0000313" key="7">
    <source>
        <dbReference type="EMBL" id="CDI53802.1"/>
    </source>
</evidence>
<feature type="compositionally biased region" description="Basic and acidic residues" evidence="6">
    <location>
        <begin position="440"/>
        <end position="458"/>
    </location>
</feature>
<dbReference type="GO" id="GO:0000124">
    <property type="term" value="C:SAGA complex"/>
    <property type="evidence" value="ECO:0007669"/>
    <property type="project" value="TreeGrafter"/>
</dbReference>
<feature type="region of interest" description="Disordered" evidence="6">
    <location>
        <begin position="440"/>
        <end position="488"/>
    </location>
</feature>
<dbReference type="EMBL" id="HG529594">
    <property type="protein sequence ID" value="CDI53802.1"/>
    <property type="molecule type" value="Genomic_DNA"/>
</dbReference>
<evidence type="ECO:0000256" key="5">
    <source>
        <dbReference type="ARBA" id="ARBA00023242"/>
    </source>
</evidence>
<organism evidence="7">
    <name type="scientific">Melanopsichium pennsylvanicum 4</name>
    <dbReference type="NCBI Taxonomy" id="1398559"/>
    <lineage>
        <taxon>Eukaryota</taxon>
        <taxon>Fungi</taxon>
        <taxon>Dikarya</taxon>
        <taxon>Basidiomycota</taxon>
        <taxon>Ustilaginomycotina</taxon>
        <taxon>Ustilaginomycetes</taxon>
        <taxon>Ustilaginales</taxon>
        <taxon>Ustilaginaceae</taxon>
        <taxon>Melanopsichium</taxon>
    </lineage>
</organism>
<feature type="compositionally biased region" description="Polar residues" evidence="6">
    <location>
        <begin position="341"/>
        <end position="350"/>
    </location>
</feature>
<evidence type="ECO:0008006" key="8">
    <source>
        <dbReference type="Google" id="ProtNLM"/>
    </source>
</evidence>
<comment type="similarity">
    <text evidence="2">Belongs to the NGG1 family.</text>
</comment>
<dbReference type="Pfam" id="PF10198">
    <property type="entry name" value="Ada3"/>
    <property type="match status" value="1"/>
</dbReference>
<feature type="compositionally biased region" description="Polar residues" evidence="6">
    <location>
        <begin position="361"/>
        <end position="372"/>
    </location>
</feature>
<name>A0A077R4M4_9BASI</name>
<feature type="compositionally biased region" description="Basic and acidic residues" evidence="6">
    <location>
        <begin position="164"/>
        <end position="177"/>
    </location>
</feature>
<protein>
    <recommendedName>
        <fullName evidence="8">Histone acetyltransferases subunit 3-domain-containing protein</fullName>
    </recommendedName>
</protein>
<dbReference type="InterPro" id="IPR019340">
    <property type="entry name" value="Histone_AcTrfase_su3"/>
</dbReference>
<feature type="region of interest" description="Disordered" evidence="6">
    <location>
        <begin position="811"/>
        <end position="849"/>
    </location>
</feature>
<feature type="compositionally biased region" description="Polar residues" evidence="6">
    <location>
        <begin position="319"/>
        <end position="331"/>
    </location>
</feature>
<dbReference type="PANTHER" id="PTHR13556">
    <property type="entry name" value="TRANSCRIPTIONAL ADAPTER 3-RELATED"/>
    <property type="match status" value="1"/>
</dbReference>
<evidence type="ECO:0000256" key="6">
    <source>
        <dbReference type="SAM" id="MobiDB-lite"/>
    </source>
</evidence>
<keyword evidence="5" id="KW-0539">Nucleus</keyword>
<comment type="subcellular location">
    <subcellularLocation>
        <location evidence="1">Nucleus</location>
    </subcellularLocation>
</comment>
<evidence type="ECO:0000256" key="4">
    <source>
        <dbReference type="ARBA" id="ARBA00023163"/>
    </source>
</evidence>
<proteinExistence type="inferred from homology"/>
<feature type="compositionally biased region" description="Low complexity" evidence="6">
    <location>
        <begin position="290"/>
        <end position="314"/>
    </location>
</feature>
<evidence type="ECO:0000256" key="1">
    <source>
        <dbReference type="ARBA" id="ARBA00004123"/>
    </source>
</evidence>
<feature type="region of interest" description="Disordered" evidence="6">
    <location>
        <begin position="283"/>
        <end position="393"/>
    </location>
</feature>
<feature type="compositionally biased region" description="Low complexity" evidence="6">
    <location>
        <begin position="139"/>
        <end position="155"/>
    </location>
</feature>
<feature type="region of interest" description="Disordered" evidence="6">
    <location>
        <begin position="586"/>
        <end position="609"/>
    </location>
</feature>
<feature type="compositionally biased region" description="Polar residues" evidence="6">
    <location>
        <begin position="828"/>
        <end position="840"/>
    </location>
</feature>
<accession>A0A077R4M4</accession>